<dbReference type="AlphaFoldDB" id="X0XQ27"/>
<proteinExistence type="predicted"/>
<evidence type="ECO:0000313" key="2">
    <source>
        <dbReference type="EMBL" id="GAG38768.1"/>
    </source>
</evidence>
<evidence type="ECO:0000313" key="4">
    <source>
        <dbReference type="EMBL" id="GAH33724.1"/>
    </source>
</evidence>
<organism evidence="2">
    <name type="scientific">marine sediment metagenome</name>
    <dbReference type="NCBI Taxonomy" id="412755"/>
    <lineage>
        <taxon>unclassified sequences</taxon>
        <taxon>metagenomes</taxon>
        <taxon>ecological metagenomes</taxon>
    </lineage>
</organism>
<dbReference type="EMBL" id="BARS01049973">
    <property type="protein sequence ID" value="GAG38768.1"/>
    <property type="molecule type" value="Genomic_DNA"/>
</dbReference>
<accession>X0XQ27</accession>
<evidence type="ECO:0000256" key="1">
    <source>
        <dbReference type="SAM" id="Phobius"/>
    </source>
</evidence>
<keyword evidence="1" id="KW-0472">Membrane</keyword>
<dbReference type="EMBL" id="BARU01009187">
    <property type="protein sequence ID" value="GAH33724.1"/>
    <property type="molecule type" value="Genomic_DNA"/>
</dbReference>
<name>X0XQ27_9ZZZZ</name>
<evidence type="ECO:0000313" key="3">
    <source>
        <dbReference type="EMBL" id="GAG56653.1"/>
    </source>
</evidence>
<protein>
    <submittedName>
        <fullName evidence="2">Uncharacterized protein</fullName>
    </submittedName>
</protein>
<sequence>MKNFPYLYEIIVIAIFILIPILITTAIIISFRSILKKRDKKLDELSEKIKVLEKSQSKSYKNDNNKKISKKNKN</sequence>
<gene>
    <name evidence="2" type="ORF">S01H1_74675</name>
    <name evidence="3" type="ORF">S01H4_11651</name>
    <name evidence="4" type="ORF">S03H2_17773</name>
</gene>
<feature type="transmembrane region" description="Helical" evidence="1">
    <location>
        <begin position="6"/>
        <end position="31"/>
    </location>
</feature>
<reference evidence="2" key="1">
    <citation type="journal article" date="2014" name="Front. Microbiol.">
        <title>High frequency of phylogenetically diverse reductive dehalogenase-homologous genes in deep subseafloor sedimentary metagenomes.</title>
        <authorList>
            <person name="Kawai M."/>
            <person name="Futagami T."/>
            <person name="Toyoda A."/>
            <person name="Takaki Y."/>
            <person name="Nishi S."/>
            <person name="Hori S."/>
            <person name="Arai W."/>
            <person name="Tsubouchi T."/>
            <person name="Morono Y."/>
            <person name="Uchiyama I."/>
            <person name="Ito T."/>
            <person name="Fujiyama A."/>
            <person name="Inagaki F."/>
            <person name="Takami H."/>
        </authorList>
    </citation>
    <scope>NUCLEOTIDE SEQUENCE</scope>
    <source>
        <strain evidence="2">Expedition CK06-06</strain>
    </source>
</reference>
<dbReference type="EMBL" id="BART01004763">
    <property type="protein sequence ID" value="GAG56653.1"/>
    <property type="molecule type" value="Genomic_DNA"/>
</dbReference>
<keyword evidence="1" id="KW-1133">Transmembrane helix</keyword>
<comment type="caution">
    <text evidence="2">The sequence shown here is derived from an EMBL/GenBank/DDBJ whole genome shotgun (WGS) entry which is preliminary data.</text>
</comment>
<keyword evidence="1" id="KW-0812">Transmembrane</keyword>